<evidence type="ECO:0000313" key="3">
    <source>
        <dbReference type="Proteomes" id="UP000219621"/>
    </source>
</evidence>
<evidence type="ECO:0000313" key="2">
    <source>
        <dbReference type="EMBL" id="SOD95116.1"/>
    </source>
</evidence>
<feature type="compositionally biased region" description="Low complexity" evidence="1">
    <location>
        <begin position="202"/>
        <end position="226"/>
    </location>
</feature>
<reference evidence="2 3" key="1">
    <citation type="submission" date="2017-09" db="EMBL/GenBank/DDBJ databases">
        <authorList>
            <person name="Ehlers B."/>
            <person name="Leendertz F.H."/>
        </authorList>
    </citation>
    <scope>NUCLEOTIDE SEQUENCE [LARGE SCALE GENOMIC DNA]</scope>
    <source>
        <strain evidence="2 3">USBA 140</strain>
    </source>
</reference>
<dbReference type="OrthoDB" id="7828598at2"/>
<dbReference type="RefSeq" id="WP_141415105.1">
    <property type="nucleotide sequence ID" value="NZ_OCNJ01000004.1"/>
</dbReference>
<dbReference type="EMBL" id="OCNJ01000004">
    <property type="protein sequence ID" value="SOD95116.1"/>
    <property type="molecule type" value="Genomic_DNA"/>
</dbReference>
<name>A0A286GIR5_9PROT</name>
<gene>
    <name evidence="2" type="ORF">SAMN05421508_104231</name>
</gene>
<keyword evidence="3" id="KW-1185">Reference proteome</keyword>
<evidence type="ECO:0000256" key="1">
    <source>
        <dbReference type="SAM" id="MobiDB-lite"/>
    </source>
</evidence>
<dbReference type="AlphaFoldDB" id="A0A286GIR5"/>
<accession>A0A286GIR5</accession>
<sequence length="239" mass="25466">MPEAETESLPDRIGAAVLTVAERSGWARVTPAEVALAADLDVHEVLRSHPGHEALVDEAFRYTDRLALAGRTEADPSEPVRDRLFDVLMARFEAMKPFRDAIASYLRGLPLRPVDGLYSALRLGRSMAVTLEAAGVSASGLGGYVRIKGLAYTYLWVLRTFVQDDTPDLARTMAALDKALKTVDDLCGMVPGFGRGGRVKGAEASDAGDGDGVASAPATATPARTTRPGDEPEMPPDDD</sequence>
<dbReference type="Proteomes" id="UP000219621">
    <property type="component" value="Unassembled WGS sequence"/>
</dbReference>
<evidence type="ECO:0008006" key="4">
    <source>
        <dbReference type="Google" id="ProtNLM"/>
    </source>
</evidence>
<dbReference type="Gene3D" id="1.10.357.10">
    <property type="entry name" value="Tetracycline Repressor, domain 2"/>
    <property type="match status" value="1"/>
</dbReference>
<organism evidence="2 3">
    <name type="scientific">Caenispirillum bisanense</name>
    <dbReference type="NCBI Taxonomy" id="414052"/>
    <lineage>
        <taxon>Bacteria</taxon>
        <taxon>Pseudomonadati</taxon>
        <taxon>Pseudomonadota</taxon>
        <taxon>Alphaproteobacteria</taxon>
        <taxon>Rhodospirillales</taxon>
        <taxon>Novispirillaceae</taxon>
        <taxon>Caenispirillum</taxon>
    </lineage>
</organism>
<protein>
    <recommendedName>
        <fullName evidence="4">Transcriptional regulator, TetR family</fullName>
    </recommendedName>
</protein>
<feature type="region of interest" description="Disordered" evidence="1">
    <location>
        <begin position="198"/>
        <end position="239"/>
    </location>
</feature>
<proteinExistence type="predicted"/>